<evidence type="ECO:0000256" key="1">
    <source>
        <dbReference type="ARBA" id="ARBA00008276"/>
    </source>
</evidence>
<evidence type="ECO:0000256" key="6">
    <source>
        <dbReference type="ARBA" id="ARBA00022842"/>
    </source>
</evidence>
<dbReference type="PROSITE" id="PS01012">
    <property type="entry name" value="FOLYLPOLYGLU_SYNT_2"/>
    <property type="match status" value="1"/>
</dbReference>
<sequence>MTGDGAPSAGDDERLRRAEDWLLGRELFGIRPGLERMVVLLRALGDPQAAFDAIHVVGSNGKTSTVTMTAALLERRGIPSGAYVSPHLVSFRERVLVGGVPAAPGVFADAVGRVREAAEALEAGGPDAGADALDGPVTQFEAVTAAAFLVLAGSGVRCAVVEAGLGGRWDATNVLPRTEPGAAGPVPPGRTGVTVLTSISLEHTRWLGDTVAAIAGEKVAVLRPGGTLVLAAGLPPAAHDVAEARAVEQGGTLVEAAPDPGPDVPTPGAAQYQRRNLATAIAAVGAYLVAARAPAAGRDPEAERDVATRVVVPGRFEVVEGPAPGEPAGPGRTAGPTVIHDGAHNEAGFEALADALDAVHPARPLVAVVGVLDDKDPAGMLAALRDRCDVLVATAPSNPRRLEAEALAAIAATALPGRETHVVPGAHDALARARTLAGQAGTVLVTGSLHLVADLRRGPGAAPGARF</sequence>
<evidence type="ECO:0000256" key="3">
    <source>
        <dbReference type="ARBA" id="ARBA00022723"/>
    </source>
</evidence>
<dbReference type="InterPro" id="IPR001645">
    <property type="entry name" value="Folylpolyglutamate_synth"/>
</dbReference>
<organism evidence="8">
    <name type="scientific">freshwater metagenome</name>
    <dbReference type="NCBI Taxonomy" id="449393"/>
    <lineage>
        <taxon>unclassified sequences</taxon>
        <taxon>metagenomes</taxon>
        <taxon>ecological metagenomes</taxon>
    </lineage>
</organism>
<gene>
    <name evidence="8" type="ORF">UFOPK3564_00981</name>
</gene>
<dbReference type="GO" id="GO:0008841">
    <property type="term" value="F:dihydrofolate synthase activity"/>
    <property type="evidence" value="ECO:0007669"/>
    <property type="project" value="TreeGrafter"/>
</dbReference>
<dbReference type="InterPro" id="IPR036565">
    <property type="entry name" value="Mur-like_cat_sf"/>
</dbReference>
<evidence type="ECO:0000259" key="7">
    <source>
        <dbReference type="Pfam" id="PF02875"/>
    </source>
</evidence>
<dbReference type="PANTHER" id="PTHR11136">
    <property type="entry name" value="FOLYLPOLYGLUTAMATE SYNTHASE-RELATED"/>
    <property type="match status" value="1"/>
</dbReference>
<dbReference type="InterPro" id="IPR018109">
    <property type="entry name" value="Folylpolyglutamate_synth_CS"/>
</dbReference>
<keyword evidence="2" id="KW-0436">Ligase</keyword>
<evidence type="ECO:0000313" key="8">
    <source>
        <dbReference type="EMBL" id="CAB4907315.1"/>
    </source>
</evidence>
<keyword evidence="6" id="KW-0460">Magnesium</keyword>
<feature type="domain" description="Mur ligase C-terminal" evidence="7">
    <location>
        <begin position="334"/>
        <end position="448"/>
    </location>
</feature>
<dbReference type="InterPro" id="IPR036615">
    <property type="entry name" value="Mur_ligase_C_dom_sf"/>
</dbReference>
<dbReference type="Pfam" id="PF02875">
    <property type="entry name" value="Mur_ligase_C"/>
    <property type="match status" value="1"/>
</dbReference>
<keyword evidence="3" id="KW-0479">Metal-binding</keyword>
<name>A0A6J7GRH0_9ZZZZ</name>
<evidence type="ECO:0000256" key="2">
    <source>
        <dbReference type="ARBA" id="ARBA00022598"/>
    </source>
</evidence>
<comment type="similarity">
    <text evidence="1">Belongs to the folylpolyglutamate synthase family.</text>
</comment>
<dbReference type="InterPro" id="IPR004101">
    <property type="entry name" value="Mur_ligase_C"/>
</dbReference>
<accession>A0A6J7GRH0</accession>
<keyword evidence="5" id="KW-0067">ATP-binding</keyword>
<dbReference type="SUPFAM" id="SSF53623">
    <property type="entry name" value="MurD-like peptide ligases, catalytic domain"/>
    <property type="match status" value="1"/>
</dbReference>
<reference evidence="8" key="1">
    <citation type="submission" date="2020-05" db="EMBL/GenBank/DDBJ databases">
        <authorList>
            <person name="Chiriac C."/>
            <person name="Salcher M."/>
            <person name="Ghai R."/>
            <person name="Kavagutti S V."/>
        </authorList>
    </citation>
    <scope>NUCLEOTIDE SEQUENCE</scope>
</reference>
<dbReference type="GO" id="GO:0046872">
    <property type="term" value="F:metal ion binding"/>
    <property type="evidence" value="ECO:0007669"/>
    <property type="project" value="UniProtKB-KW"/>
</dbReference>
<dbReference type="SUPFAM" id="SSF53244">
    <property type="entry name" value="MurD-like peptide ligases, peptide-binding domain"/>
    <property type="match status" value="1"/>
</dbReference>
<dbReference type="Gene3D" id="3.90.190.20">
    <property type="entry name" value="Mur ligase, C-terminal domain"/>
    <property type="match status" value="1"/>
</dbReference>
<protein>
    <submittedName>
        <fullName evidence="8">Unannotated protein</fullName>
    </submittedName>
</protein>
<keyword evidence="4" id="KW-0547">Nucleotide-binding</keyword>
<dbReference type="NCBIfam" id="TIGR01499">
    <property type="entry name" value="folC"/>
    <property type="match status" value="1"/>
</dbReference>
<dbReference type="EMBL" id="CAFBMK010000040">
    <property type="protein sequence ID" value="CAB4907315.1"/>
    <property type="molecule type" value="Genomic_DNA"/>
</dbReference>
<evidence type="ECO:0000256" key="4">
    <source>
        <dbReference type="ARBA" id="ARBA00022741"/>
    </source>
</evidence>
<dbReference type="GO" id="GO:0004326">
    <property type="term" value="F:tetrahydrofolylpolyglutamate synthase activity"/>
    <property type="evidence" value="ECO:0007669"/>
    <property type="project" value="InterPro"/>
</dbReference>
<dbReference type="GO" id="GO:0005524">
    <property type="term" value="F:ATP binding"/>
    <property type="evidence" value="ECO:0007669"/>
    <property type="project" value="UniProtKB-KW"/>
</dbReference>
<dbReference type="PANTHER" id="PTHR11136:SF0">
    <property type="entry name" value="DIHYDROFOLATE SYNTHETASE-RELATED"/>
    <property type="match status" value="1"/>
</dbReference>
<dbReference type="GO" id="GO:0005737">
    <property type="term" value="C:cytoplasm"/>
    <property type="evidence" value="ECO:0007669"/>
    <property type="project" value="TreeGrafter"/>
</dbReference>
<dbReference type="AlphaFoldDB" id="A0A6J7GRH0"/>
<evidence type="ECO:0000256" key="5">
    <source>
        <dbReference type="ARBA" id="ARBA00022840"/>
    </source>
</evidence>
<proteinExistence type="inferred from homology"/>
<dbReference type="Gene3D" id="3.40.1190.10">
    <property type="entry name" value="Mur-like, catalytic domain"/>
    <property type="match status" value="1"/>
</dbReference>